<feature type="domain" description="AsmA" evidence="1">
    <location>
        <begin position="2"/>
        <end position="111"/>
    </location>
</feature>
<dbReference type="InterPro" id="IPR052894">
    <property type="entry name" value="AsmA-related"/>
</dbReference>
<dbReference type="AlphaFoldDB" id="A0AAN1SYL4"/>
<dbReference type="Pfam" id="PF05170">
    <property type="entry name" value="AsmA"/>
    <property type="match status" value="1"/>
</dbReference>
<dbReference type="EMBL" id="AP019536">
    <property type="protein sequence ID" value="BBI99463.1"/>
    <property type="molecule type" value="Genomic_DNA"/>
</dbReference>
<dbReference type="GO" id="GO:0005886">
    <property type="term" value="C:plasma membrane"/>
    <property type="evidence" value="ECO:0007669"/>
    <property type="project" value="TreeGrafter"/>
</dbReference>
<dbReference type="PANTHER" id="PTHR30441:SF8">
    <property type="entry name" value="DUF748 DOMAIN-CONTAINING PROTEIN"/>
    <property type="match status" value="1"/>
</dbReference>
<reference evidence="2 3" key="1">
    <citation type="submission" date="2019-03" db="EMBL/GenBank/DDBJ databases">
        <title>Complete genome sequence of Ferrigenium kumadai strain An22, a microaerophilic iron-oxidizing bacterium isolated from a paddy field soil.</title>
        <authorList>
            <person name="Watanabe T."/>
            <person name="Asakawa S."/>
        </authorList>
    </citation>
    <scope>NUCLEOTIDE SEQUENCE [LARGE SCALE GENOMIC DNA]</scope>
    <source>
        <strain evidence="2 3">An22</strain>
    </source>
</reference>
<protein>
    <recommendedName>
        <fullName evidence="1">AsmA domain-containing protein</fullName>
    </recommendedName>
</protein>
<accession>A0AAN1SYL4</accession>
<sequence>MRFLKVLFVSLLALVMLAMLAIYLTPLDAYVPKVEQTLSGQLHEPVSIQQIDFAALPLPHLKLQGVRLGEQEGIVARSVDVDLDLLSLLAGQVVVRQIAVRDGTAHLTPLRKLVELFATPSVATQGIAVRELQLFGMSLVTPGLTLGPIEGKLEFAQGGKLQRAWFAMDEQKMTAVFQPLSGRNFVVQMRARDWAAPRLSQWPFDSLQVEGVLGQGNFSAQKFAVVTRGISLAGSGKAEFSDGWRIKAKLAQADAPLERVMALLGNQTELTGALSAKGMLSAKANSLGELKDNFQFDGEVRASHVSARIAAGFRQPLVFDEIRARVVAEPDYLLLSALQAKLYGGKLSGEASIDRKDALLKADISASGIALNHLVEALTNDVLFTGSMDSAAKFSMRLGGGDEFPANLLLTGNFHLRNGTLTKVDLLQVASNPATISSKGGVTRFDDLTGLFKVDEAGYHFRRVKISSGSLNAEGKADIGPSLQLSGTLEADVKGTGGVVSMPMIVSGTLSNPLVRPSGTALAGAAVGTAFLGPGLGTAVGIKVGGFLTKLFGKNDDKNSEINAAPDAPAKK</sequence>
<evidence type="ECO:0000313" key="2">
    <source>
        <dbReference type="EMBL" id="BBI99463.1"/>
    </source>
</evidence>
<dbReference type="GO" id="GO:0090313">
    <property type="term" value="P:regulation of protein targeting to membrane"/>
    <property type="evidence" value="ECO:0007669"/>
    <property type="project" value="TreeGrafter"/>
</dbReference>
<dbReference type="PANTHER" id="PTHR30441">
    <property type="entry name" value="DUF748 DOMAIN-CONTAINING PROTEIN"/>
    <property type="match status" value="1"/>
</dbReference>
<name>A0AAN1SYL4_9PROT</name>
<keyword evidence="3" id="KW-1185">Reference proteome</keyword>
<evidence type="ECO:0000313" key="3">
    <source>
        <dbReference type="Proteomes" id="UP001319121"/>
    </source>
</evidence>
<proteinExistence type="predicted"/>
<dbReference type="InterPro" id="IPR007844">
    <property type="entry name" value="AsmA"/>
</dbReference>
<evidence type="ECO:0000259" key="1">
    <source>
        <dbReference type="Pfam" id="PF05170"/>
    </source>
</evidence>
<organism evidence="2 3">
    <name type="scientific">Ferrigenium kumadai</name>
    <dbReference type="NCBI Taxonomy" id="1682490"/>
    <lineage>
        <taxon>Bacteria</taxon>
        <taxon>Pseudomonadati</taxon>
        <taxon>Pseudomonadota</taxon>
        <taxon>Betaproteobacteria</taxon>
        <taxon>Nitrosomonadales</taxon>
        <taxon>Gallionellaceae</taxon>
        <taxon>Ferrigenium</taxon>
    </lineage>
</organism>
<dbReference type="Proteomes" id="UP001319121">
    <property type="component" value="Chromosome"/>
</dbReference>
<gene>
    <name evidence="2" type="ORF">FGKAn22_11560</name>
</gene>
<dbReference type="KEGG" id="fku:FGKAn22_11560"/>